<feature type="non-terminal residue" evidence="1">
    <location>
        <position position="1"/>
    </location>
</feature>
<protein>
    <submittedName>
        <fullName evidence="1">Uncharacterized protein</fullName>
    </submittedName>
</protein>
<reference evidence="1" key="1">
    <citation type="submission" date="2021-06" db="EMBL/GenBank/DDBJ databases">
        <authorList>
            <person name="Hodson N. C."/>
            <person name="Mongue J. A."/>
            <person name="Jaron S. K."/>
        </authorList>
    </citation>
    <scope>NUCLEOTIDE SEQUENCE</scope>
</reference>
<evidence type="ECO:0000313" key="2">
    <source>
        <dbReference type="Proteomes" id="UP000708208"/>
    </source>
</evidence>
<comment type="caution">
    <text evidence="1">The sequence shown here is derived from an EMBL/GenBank/DDBJ whole genome shotgun (WGS) entry which is preliminary data.</text>
</comment>
<keyword evidence="2" id="KW-1185">Reference proteome</keyword>
<proteinExistence type="predicted"/>
<dbReference type="Proteomes" id="UP000708208">
    <property type="component" value="Unassembled WGS sequence"/>
</dbReference>
<gene>
    <name evidence="1" type="ORF">AFUS01_LOCUS35602</name>
</gene>
<dbReference type="AlphaFoldDB" id="A0A8J2PJW5"/>
<evidence type="ECO:0000313" key="1">
    <source>
        <dbReference type="EMBL" id="CAG7825494.1"/>
    </source>
</evidence>
<organism evidence="1 2">
    <name type="scientific">Allacma fusca</name>
    <dbReference type="NCBI Taxonomy" id="39272"/>
    <lineage>
        <taxon>Eukaryota</taxon>
        <taxon>Metazoa</taxon>
        <taxon>Ecdysozoa</taxon>
        <taxon>Arthropoda</taxon>
        <taxon>Hexapoda</taxon>
        <taxon>Collembola</taxon>
        <taxon>Symphypleona</taxon>
        <taxon>Sminthuridae</taxon>
        <taxon>Allacma</taxon>
    </lineage>
</organism>
<dbReference type="EMBL" id="CAJVCH010536491">
    <property type="protein sequence ID" value="CAG7825494.1"/>
    <property type="molecule type" value="Genomic_DNA"/>
</dbReference>
<name>A0A8J2PJW5_9HEXA</name>
<sequence length="96" mass="11038">MTLYELLEPAVGSNITANSKEVITPNSPSSEPDRLFNRNSRNARKCGIEWNKKDHRPIGIKCECEHTKYKQCFIISLRSDSDSCAQCRDKEWTDMT</sequence>
<accession>A0A8J2PJW5</accession>